<proteinExistence type="predicted"/>
<dbReference type="Proteomes" id="UP000243797">
    <property type="component" value="Unassembled WGS sequence"/>
</dbReference>
<organism evidence="2 3">
    <name type="scientific">Sphaceloma murrayae</name>
    <dbReference type="NCBI Taxonomy" id="2082308"/>
    <lineage>
        <taxon>Eukaryota</taxon>
        <taxon>Fungi</taxon>
        <taxon>Dikarya</taxon>
        <taxon>Ascomycota</taxon>
        <taxon>Pezizomycotina</taxon>
        <taxon>Dothideomycetes</taxon>
        <taxon>Dothideomycetidae</taxon>
        <taxon>Myriangiales</taxon>
        <taxon>Elsinoaceae</taxon>
        <taxon>Sphaceloma</taxon>
    </lineage>
</organism>
<evidence type="ECO:0000313" key="2">
    <source>
        <dbReference type="EMBL" id="PNS15596.1"/>
    </source>
</evidence>
<dbReference type="InterPro" id="IPR038883">
    <property type="entry name" value="AN11006-like"/>
</dbReference>
<dbReference type="Pfam" id="PF24864">
    <property type="entry name" value="DUF7730"/>
    <property type="match status" value="1"/>
</dbReference>
<feature type="domain" description="DUF7730" evidence="1">
    <location>
        <begin position="10"/>
        <end position="176"/>
    </location>
</feature>
<protein>
    <recommendedName>
        <fullName evidence="1">DUF7730 domain-containing protein</fullName>
    </recommendedName>
</protein>
<evidence type="ECO:0000259" key="1">
    <source>
        <dbReference type="Pfam" id="PF24864"/>
    </source>
</evidence>
<dbReference type="OrthoDB" id="62952at2759"/>
<gene>
    <name evidence="2" type="ORF">CAC42_855</name>
</gene>
<comment type="caution">
    <text evidence="2">The sequence shown here is derived from an EMBL/GenBank/DDBJ whole genome shotgun (WGS) entry which is preliminary data.</text>
</comment>
<dbReference type="InterPro" id="IPR056632">
    <property type="entry name" value="DUF7730"/>
</dbReference>
<dbReference type="AlphaFoldDB" id="A0A2K1QKA8"/>
<dbReference type="EMBL" id="NKHZ01000070">
    <property type="protein sequence ID" value="PNS15596.1"/>
    <property type="molecule type" value="Genomic_DNA"/>
</dbReference>
<dbReference type="InParanoid" id="A0A2K1QKA8"/>
<sequence length="233" mass="26383">MPDGAAGTNLLSLPPEIRLRIWNHVYEGTALVCSLDARTNVWSARKADPSMVSLGLDVENPTPSLYGPRTIDNTASIELLAVALVNRTFAREALPVLYSTTQLWISPLAAFAPFMERVPQSYIAWIRHVRVSNSMIPRNDDPRPLWNSLVRTLQLFKGLELLEVNLHVDFRDLALKVRRLRKIHEKSGGKVKIHLILPSHVCADGVYRDVSVKAYKKKYPMLDVKQAWFFKDG</sequence>
<dbReference type="PANTHER" id="PTHR42085:SF2">
    <property type="entry name" value="F-BOX DOMAIN-CONTAINING PROTEIN"/>
    <property type="match status" value="1"/>
</dbReference>
<evidence type="ECO:0000313" key="3">
    <source>
        <dbReference type="Proteomes" id="UP000243797"/>
    </source>
</evidence>
<reference evidence="2 3" key="1">
    <citation type="submission" date="2017-06" db="EMBL/GenBank/DDBJ databases">
        <title>Draft genome sequence of a variant of Elsinoe murrayae.</title>
        <authorList>
            <person name="Cheng Q."/>
        </authorList>
    </citation>
    <scope>NUCLEOTIDE SEQUENCE [LARGE SCALE GENOMIC DNA]</scope>
    <source>
        <strain evidence="2 3">CQ-2017a</strain>
    </source>
</reference>
<accession>A0A2K1QKA8</accession>
<dbReference type="PANTHER" id="PTHR42085">
    <property type="entry name" value="F-BOX DOMAIN-CONTAINING PROTEIN"/>
    <property type="match status" value="1"/>
</dbReference>
<keyword evidence="3" id="KW-1185">Reference proteome</keyword>
<name>A0A2K1QKA8_9PEZI</name>